<dbReference type="RefSeq" id="WP_345602676.1">
    <property type="nucleotide sequence ID" value="NZ_BAABJO010000001.1"/>
</dbReference>
<dbReference type="InterPro" id="IPR001173">
    <property type="entry name" value="Glyco_trans_2-like"/>
</dbReference>
<feature type="region of interest" description="Disordered" evidence="2">
    <location>
        <begin position="1"/>
        <end position="41"/>
    </location>
</feature>
<dbReference type="PANTHER" id="PTHR48090">
    <property type="entry name" value="UNDECAPRENYL-PHOSPHATE 4-DEOXY-4-FORMAMIDO-L-ARABINOSE TRANSFERASE-RELATED"/>
    <property type="match status" value="1"/>
</dbReference>
<evidence type="ECO:0000313" key="5">
    <source>
        <dbReference type="Proteomes" id="UP001500804"/>
    </source>
</evidence>
<dbReference type="CDD" id="cd04179">
    <property type="entry name" value="DPM_DPG-synthase_like"/>
    <property type="match status" value="1"/>
</dbReference>
<dbReference type="EMBL" id="BAABJO010000001">
    <property type="protein sequence ID" value="GAA5110800.1"/>
    <property type="molecule type" value="Genomic_DNA"/>
</dbReference>
<reference evidence="5" key="1">
    <citation type="journal article" date="2019" name="Int. J. Syst. Evol. Microbiol.">
        <title>The Global Catalogue of Microorganisms (GCM) 10K type strain sequencing project: providing services to taxonomists for standard genome sequencing and annotation.</title>
        <authorList>
            <consortium name="The Broad Institute Genomics Platform"/>
            <consortium name="The Broad Institute Genome Sequencing Center for Infectious Disease"/>
            <person name="Wu L."/>
            <person name="Ma J."/>
        </authorList>
    </citation>
    <scope>NUCLEOTIDE SEQUENCE [LARGE SCALE GENOMIC DNA]</scope>
    <source>
        <strain evidence="5">JCM 18302</strain>
    </source>
</reference>
<evidence type="ECO:0000256" key="2">
    <source>
        <dbReference type="SAM" id="MobiDB-lite"/>
    </source>
</evidence>
<dbReference type="SUPFAM" id="SSF53448">
    <property type="entry name" value="Nucleotide-diphospho-sugar transferases"/>
    <property type="match status" value="1"/>
</dbReference>
<feature type="compositionally biased region" description="Basic and acidic residues" evidence="2">
    <location>
        <begin position="32"/>
        <end position="41"/>
    </location>
</feature>
<dbReference type="Proteomes" id="UP001500804">
    <property type="component" value="Unassembled WGS sequence"/>
</dbReference>
<name>A0ABP9ND51_9PSEU</name>
<feature type="domain" description="Glycosyltransferase 2-like" evidence="3">
    <location>
        <begin position="69"/>
        <end position="222"/>
    </location>
</feature>
<gene>
    <name evidence="4" type="ORF">GCM10023320_02970</name>
</gene>
<accession>A0ABP9ND51</accession>
<evidence type="ECO:0000259" key="3">
    <source>
        <dbReference type="Pfam" id="PF00535"/>
    </source>
</evidence>
<sequence length="316" mass="34459">MTIKPDASSTGNASTPLSRDALPVEPAGAGGRNDRWPDTNARHFDAQSHFDVRSHLGTQYGDRSETVALVIPAKNEAANISWVLDQVPTRVNEIILVDGNSTDATLVTAQYCRPDIRIVTQTGSGKGDALRSGFEATAADIIVMIDADCSMSPQEIPHFLHFLANGYDFVKGSRFIAGGGSRDITRLRRLGNRTLVSLVNALYDVQLTDLCYGFCAFHRRYLPFLDLTSSGFEVETQLILSALTRGLRVAEVPSMEMPRRHGRSNLRTFPDGTRVLRAILRGHRRGISGHAVQALRALVHGTARVKSQPGPSVRSA</sequence>
<evidence type="ECO:0000313" key="4">
    <source>
        <dbReference type="EMBL" id="GAA5110800.1"/>
    </source>
</evidence>
<organism evidence="4 5">
    <name type="scientific">Pseudonocardia adelaidensis</name>
    <dbReference type="NCBI Taxonomy" id="648754"/>
    <lineage>
        <taxon>Bacteria</taxon>
        <taxon>Bacillati</taxon>
        <taxon>Actinomycetota</taxon>
        <taxon>Actinomycetes</taxon>
        <taxon>Pseudonocardiales</taxon>
        <taxon>Pseudonocardiaceae</taxon>
        <taxon>Pseudonocardia</taxon>
    </lineage>
</organism>
<protein>
    <recommendedName>
        <fullName evidence="3">Glycosyltransferase 2-like domain-containing protein</fullName>
    </recommendedName>
</protein>
<dbReference type="Gene3D" id="3.90.550.10">
    <property type="entry name" value="Spore Coat Polysaccharide Biosynthesis Protein SpsA, Chain A"/>
    <property type="match status" value="1"/>
</dbReference>
<comment type="caution">
    <text evidence="4">The sequence shown here is derived from an EMBL/GenBank/DDBJ whole genome shotgun (WGS) entry which is preliminary data.</text>
</comment>
<dbReference type="PANTHER" id="PTHR48090:SF7">
    <property type="entry name" value="RFBJ PROTEIN"/>
    <property type="match status" value="1"/>
</dbReference>
<feature type="compositionally biased region" description="Polar residues" evidence="2">
    <location>
        <begin position="7"/>
        <end position="17"/>
    </location>
</feature>
<dbReference type="Pfam" id="PF00535">
    <property type="entry name" value="Glycos_transf_2"/>
    <property type="match status" value="1"/>
</dbReference>
<proteinExistence type="inferred from homology"/>
<evidence type="ECO:0000256" key="1">
    <source>
        <dbReference type="ARBA" id="ARBA00006739"/>
    </source>
</evidence>
<dbReference type="InterPro" id="IPR050256">
    <property type="entry name" value="Glycosyltransferase_2"/>
</dbReference>
<keyword evidence="5" id="KW-1185">Reference proteome</keyword>
<comment type="similarity">
    <text evidence="1">Belongs to the glycosyltransferase 2 family.</text>
</comment>
<dbReference type="InterPro" id="IPR029044">
    <property type="entry name" value="Nucleotide-diphossugar_trans"/>
</dbReference>